<protein>
    <submittedName>
        <fullName evidence="2">Uncharacterized protein</fullName>
    </submittedName>
</protein>
<dbReference type="KEGG" id="psic:J4E96_02770"/>
<dbReference type="EMBL" id="CP071868">
    <property type="protein sequence ID" value="QTE29967.1"/>
    <property type="molecule type" value="Genomic_DNA"/>
</dbReference>
<evidence type="ECO:0000313" key="2">
    <source>
        <dbReference type="EMBL" id="QTE29967.1"/>
    </source>
</evidence>
<proteinExistence type="predicted"/>
<keyword evidence="3" id="KW-1185">Reference proteome</keyword>
<feature type="chain" id="PRO_5035184955" evidence="1">
    <location>
        <begin position="22"/>
        <end position="207"/>
    </location>
</feature>
<dbReference type="AlphaFoldDB" id="A0A8A4ZHH6"/>
<accession>A0A8A4ZHH6</accession>
<keyword evidence="1" id="KW-0732">Signal</keyword>
<reference evidence="2" key="1">
    <citation type="submission" date="2021-03" db="EMBL/GenBank/DDBJ databases">
        <title>Pengzhenrongella sicca gen. nov., sp. nov., a new member of suborder Micrococcineae isolated from High-Arctic tundra soil.</title>
        <authorList>
            <person name="Peng F."/>
        </authorList>
    </citation>
    <scope>NUCLEOTIDE SEQUENCE</scope>
    <source>
        <strain evidence="2">LRZ-2</strain>
    </source>
</reference>
<dbReference type="PROSITE" id="PS51257">
    <property type="entry name" value="PROKAR_LIPOPROTEIN"/>
    <property type="match status" value="1"/>
</dbReference>
<evidence type="ECO:0000313" key="3">
    <source>
        <dbReference type="Proteomes" id="UP000663937"/>
    </source>
</evidence>
<dbReference type="Proteomes" id="UP000663937">
    <property type="component" value="Chromosome"/>
</dbReference>
<dbReference type="RefSeq" id="WP_227424282.1">
    <property type="nucleotide sequence ID" value="NZ_CP071868.1"/>
</dbReference>
<gene>
    <name evidence="2" type="ORF">J4E96_02770</name>
</gene>
<feature type="signal peptide" evidence="1">
    <location>
        <begin position="1"/>
        <end position="21"/>
    </location>
</feature>
<evidence type="ECO:0000256" key="1">
    <source>
        <dbReference type="SAM" id="SignalP"/>
    </source>
</evidence>
<organism evidence="2 3">
    <name type="scientific">Pengzhenrongella sicca</name>
    <dbReference type="NCBI Taxonomy" id="2819238"/>
    <lineage>
        <taxon>Bacteria</taxon>
        <taxon>Bacillati</taxon>
        <taxon>Actinomycetota</taxon>
        <taxon>Actinomycetes</taxon>
        <taxon>Micrococcales</taxon>
        <taxon>Pengzhenrongella</taxon>
    </lineage>
</organism>
<sequence length="207" mass="20933">MRRRQTPRTLAATAATTAVLAAVVLTLTGCGGSEPEASGSANLAPADAPDGWTAREQGAIQVSAPEDWAEFEPEAAEDAESTGATSYGLKAPVAADGSGTGVFTIIATEPANDAAKATSVARGVGESTLGATDVVEEELEWPGAEAAAYLSYEAELPMPSGDDVVFRYEFLILDLADGSQAIVNVVGPAAGYDEAGVHDVLASTTAS</sequence>
<name>A0A8A4ZHH6_9MICO</name>